<protein>
    <recommendedName>
        <fullName evidence="1">Serine aminopeptidase S33 domain-containing protein</fullName>
    </recommendedName>
</protein>
<evidence type="ECO:0000259" key="1">
    <source>
        <dbReference type="Pfam" id="PF12146"/>
    </source>
</evidence>
<dbReference type="EMBL" id="CAJJDM010000011">
    <property type="protein sequence ID" value="CAD8050070.1"/>
    <property type="molecule type" value="Genomic_DNA"/>
</dbReference>
<comment type="caution">
    <text evidence="2">The sequence shown here is derived from an EMBL/GenBank/DDBJ whole genome shotgun (WGS) entry which is preliminary data.</text>
</comment>
<evidence type="ECO:0000313" key="2">
    <source>
        <dbReference type="EMBL" id="CAD8050070.1"/>
    </source>
</evidence>
<dbReference type="PANTHER" id="PTHR12277:SF197">
    <property type="entry name" value="CHROMOSOME UNDETERMINED SCAFFOLD_38, WHOLE GENOME SHOTGUN SEQUENCE"/>
    <property type="match status" value="1"/>
</dbReference>
<gene>
    <name evidence="2" type="ORF">PPRIM_AZ9-3.1.T0140306</name>
</gene>
<dbReference type="InterPro" id="IPR022742">
    <property type="entry name" value="Hydrolase_4"/>
</dbReference>
<dbReference type="PANTHER" id="PTHR12277">
    <property type="entry name" value="ALPHA/BETA HYDROLASE DOMAIN-CONTAINING PROTEIN"/>
    <property type="match status" value="1"/>
</dbReference>
<reference evidence="2" key="1">
    <citation type="submission" date="2021-01" db="EMBL/GenBank/DDBJ databases">
        <authorList>
            <consortium name="Genoscope - CEA"/>
            <person name="William W."/>
        </authorList>
    </citation>
    <scope>NUCLEOTIDE SEQUENCE</scope>
</reference>
<dbReference type="Pfam" id="PF12146">
    <property type="entry name" value="Hydrolase_4"/>
    <property type="match status" value="1"/>
</dbReference>
<sequence>MDLDFIFFPAPKETLDIGYFDEGRILWIPKHSALYPNFQNYVKRKTKKNMVIFVKQSTQQVEEEQLSLIDDQQEFQKQPIPQFPNIHRVHSNKQNLVENFEFEEKEIGSPEFDIVDYEEDLQDKLSKLNQESVYNIGKTKISSIQQNKFTRAKKRETTSRSSPHFLQFNKKQDTIIQQKKTSKRDGNIIGYIPCLLIKYENSSNIVVYFHGNAEDISQSYTFLIHLRNVLQQEKISVLAVEYPGYGKYNQVQTSAEAIQNDADYVYNYLTKKIGYEEKSIMIFGRSIGSGPATYLASKHKPGCLVLMSPFTSLKDAVRDYVRFVGTWVQHLIRQRFNNLVNINDVTSPTFILHGKKDDMIPHSQAQKLKENCSAEICILHLAEDMDHISYKLHSDLIIPLMQFLRKINFYQIYFKSPKVPTNLYQNPIA</sequence>
<keyword evidence="3" id="KW-1185">Reference proteome</keyword>
<name>A0A8S1K3L2_PARPR</name>
<evidence type="ECO:0000313" key="3">
    <source>
        <dbReference type="Proteomes" id="UP000688137"/>
    </source>
</evidence>
<accession>A0A8S1K3L2</accession>
<dbReference type="AlphaFoldDB" id="A0A8S1K3L2"/>
<dbReference type="Proteomes" id="UP000688137">
    <property type="component" value="Unassembled WGS sequence"/>
</dbReference>
<organism evidence="2 3">
    <name type="scientific">Paramecium primaurelia</name>
    <dbReference type="NCBI Taxonomy" id="5886"/>
    <lineage>
        <taxon>Eukaryota</taxon>
        <taxon>Sar</taxon>
        <taxon>Alveolata</taxon>
        <taxon>Ciliophora</taxon>
        <taxon>Intramacronucleata</taxon>
        <taxon>Oligohymenophorea</taxon>
        <taxon>Peniculida</taxon>
        <taxon>Parameciidae</taxon>
        <taxon>Paramecium</taxon>
    </lineage>
</organism>
<dbReference type="OMA" id="PCLLIKY"/>
<feature type="domain" description="Serine aminopeptidase S33" evidence="1">
    <location>
        <begin position="203"/>
        <end position="334"/>
    </location>
</feature>
<proteinExistence type="predicted"/>